<keyword evidence="4" id="KW-0812">Transmembrane</keyword>
<dbReference type="PANTHER" id="PTHR24421">
    <property type="entry name" value="NITRATE/NITRITE SENSOR PROTEIN NARX-RELATED"/>
    <property type="match status" value="1"/>
</dbReference>
<dbReference type="InterPro" id="IPR050482">
    <property type="entry name" value="Sensor_HK_TwoCompSys"/>
</dbReference>
<dbReference type="Gene3D" id="1.20.5.1930">
    <property type="match status" value="1"/>
</dbReference>
<reference evidence="6 7" key="1">
    <citation type="submission" date="2019-02" db="EMBL/GenBank/DDBJ databases">
        <title>Draft Genome Sequence of Streptomyces sp. AM-2504, identified by 16S rRNA comparative analysis as a Streptomyces Kasugaensis strain.</title>
        <authorList>
            <person name="Napolioni V."/>
            <person name="Giuliodori A.M."/>
            <person name="Spurio R."/>
            <person name="Fabbretti A."/>
        </authorList>
    </citation>
    <scope>NUCLEOTIDE SEQUENCE [LARGE SCALE GENOMIC DNA]</scope>
    <source>
        <strain evidence="6 7">AM-2504</strain>
    </source>
</reference>
<keyword evidence="4" id="KW-0472">Membrane</keyword>
<keyword evidence="7" id="KW-1185">Reference proteome</keyword>
<evidence type="ECO:0000313" key="6">
    <source>
        <dbReference type="EMBL" id="TBO59242.1"/>
    </source>
</evidence>
<dbReference type="RefSeq" id="WP_131123330.1">
    <property type="nucleotide sequence ID" value="NZ_SIXH01000091.1"/>
</dbReference>
<dbReference type="Gene3D" id="3.30.565.10">
    <property type="entry name" value="Histidine kinase-like ATPase, C-terminal domain"/>
    <property type="match status" value="1"/>
</dbReference>
<evidence type="ECO:0000256" key="2">
    <source>
        <dbReference type="ARBA" id="ARBA00022777"/>
    </source>
</evidence>
<dbReference type="SUPFAM" id="SSF55874">
    <property type="entry name" value="ATPase domain of HSP90 chaperone/DNA topoisomerase II/histidine kinase"/>
    <property type="match status" value="1"/>
</dbReference>
<name>A0A4Q9HVS4_STRKA</name>
<dbReference type="Proteomes" id="UP000292452">
    <property type="component" value="Unassembled WGS sequence"/>
</dbReference>
<feature type="transmembrane region" description="Helical" evidence="4">
    <location>
        <begin position="148"/>
        <end position="165"/>
    </location>
</feature>
<organism evidence="6 7">
    <name type="scientific">Streptomyces kasugaensis</name>
    <dbReference type="NCBI Taxonomy" id="1946"/>
    <lineage>
        <taxon>Bacteria</taxon>
        <taxon>Bacillati</taxon>
        <taxon>Actinomycetota</taxon>
        <taxon>Actinomycetes</taxon>
        <taxon>Kitasatosporales</taxon>
        <taxon>Streptomycetaceae</taxon>
        <taxon>Streptomyces</taxon>
    </lineage>
</organism>
<evidence type="ECO:0000256" key="3">
    <source>
        <dbReference type="ARBA" id="ARBA00023012"/>
    </source>
</evidence>
<dbReference type="CDD" id="cd16917">
    <property type="entry name" value="HATPase_UhpB-NarQ-NarX-like"/>
    <property type="match status" value="1"/>
</dbReference>
<comment type="caution">
    <text evidence="6">The sequence shown here is derived from an EMBL/GenBank/DDBJ whole genome shotgun (WGS) entry which is preliminary data.</text>
</comment>
<accession>A0A4Q9HVS4</accession>
<dbReference type="AlphaFoldDB" id="A0A4Q9HVS4"/>
<dbReference type="GO" id="GO:0046983">
    <property type="term" value="F:protein dimerization activity"/>
    <property type="evidence" value="ECO:0007669"/>
    <property type="project" value="InterPro"/>
</dbReference>
<dbReference type="InterPro" id="IPR036890">
    <property type="entry name" value="HATPase_C_sf"/>
</dbReference>
<dbReference type="InterPro" id="IPR011712">
    <property type="entry name" value="Sig_transdc_His_kin_sub3_dim/P"/>
</dbReference>
<feature type="transmembrane region" description="Helical" evidence="4">
    <location>
        <begin position="122"/>
        <end position="141"/>
    </location>
</feature>
<evidence type="ECO:0000313" key="7">
    <source>
        <dbReference type="Proteomes" id="UP000292452"/>
    </source>
</evidence>
<feature type="transmembrane region" description="Helical" evidence="4">
    <location>
        <begin position="89"/>
        <end position="110"/>
    </location>
</feature>
<dbReference type="PANTHER" id="PTHR24421:SF63">
    <property type="entry name" value="SENSOR HISTIDINE KINASE DESK"/>
    <property type="match status" value="1"/>
</dbReference>
<sequence>MIERVQAKWRRQNTLSKVDTYFRWTLYLIPWFAVTVGVTPVARATTGGTLPVTLAGTALGLNIVQSVLTISLLNRALQRYLDRGPTPHRLMAVSGVLTLAAEAALFKLVIVEGIRSPDSIGSVTLAVLATLTPFFMVYSLVVSKRRYMASLGAGAVVLVLLTGLVTDVWELGLYLAILLIVAGLWSFVIARPSGWLLAVFWELDAARKNQARLAVAEERLRFGRDLHDVMGRNLAVIALKSELAVQLARRERPEAVEQMVEVQRIAQESQREVREVVRGYRKADFQAELAGARSILRAAGVDCRVEGEEDARLPSEVQSALGWVVREGTTNVLRHAADARRCVLRTRIDPERAVLVLTMENDGVVTPLEGRPAQPSGSGLRGLRERLYPLGGTLESGPGADGSYRLTVELPMPADGRPSAGEVVNGARR</sequence>
<keyword evidence="1" id="KW-0808">Transferase</keyword>
<dbReference type="GO" id="GO:0000155">
    <property type="term" value="F:phosphorelay sensor kinase activity"/>
    <property type="evidence" value="ECO:0007669"/>
    <property type="project" value="InterPro"/>
</dbReference>
<dbReference type="EMBL" id="SIXH01000091">
    <property type="protein sequence ID" value="TBO59242.1"/>
    <property type="molecule type" value="Genomic_DNA"/>
</dbReference>
<feature type="domain" description="Signal transduction histidine kinase subgroup 3 dimerisation and phosphoacceptor" evidence="5">
    <location>
        <begin position="218"/>
        <end position="283"/>
    </location>
</feature>
<evidence type="ECO:0000256" key="1">
    <source>
        <dbReference type="ARBA" id="ARBA00022679"/>
    </source>
</evidence>
<feature type="transmembrane region" description="Helical" evidence="4">
    <location>
        <begin position="54"/>
        <end position="77"/>
    </location>
</feature>
<keyword evidence="4" id="KW-1133">Transmembrane helix</keyword>
<keyword evidence="2 6" id="KW-0418">Kinase</keyword>
<gene>
    <name evidence="6" type="ORF">EYS09_13230</name>
</gene>
<dbReference type="GO" id="GO:0016020">
    <property type="term" value="C:membrane"/>
    <property type="evidence" value="ECO:0007669"/>
    <property type="project" value="InterPro"/>
</dbReference>
<evidence type="ECO:0000259" key="5">
    <source>
        <dbReference type="Pfam" id="PF07730"/>
    </source>
</evidence>
<protein>
    <submittedName>
        <fullName evidence="6">Histidine kinase</fullName>
    </submittedName>
</protein>
<dbReference type="Pfam" id="PF07730">
    <property type="entry name" value="HisKA_3"/>
    <property type="match status" value="1"/>
</dbReference>
<proteinExistence type="predicted"/>
<feature type="transmembrane region" description="Helical" evidence="4">
    <location>
        <begin position="21"/>
        <end position="42"/>
    </location>
</feature>
<feature type="transmembrane region" description="Helical" evidence="4">
    <location>
        <begin position="171"/>
        <end position="190"/>
    </location>
</feature>
<evidence type="ECO:0000256" key="4">
    <source>
        <dbReference type="SAM" id="Phobius"/>
    </source>
</evidence>
<keyword evidence="3" id="KW-0902">Two-component regulatory system</keyword>